<dbReference type="RefSeq" id="WP_181570902.1">
    <property type="nucleotide sequence ID" value="NZ_CP059322.2"/>
</dbReference>
<organism evidence="3 4">
    <name type="scientific">Micromonospora robiginosa</name>
    <dbReference type="NCBI Taxonomy" id="2749844"/>
    <lineage>
        <taxon>Bacteria</taxon>
        <taxon>Bacillati</taxon>
        <taxon>Actinomycetota</taxon>
        <taxon>Actinomycetes</taxon>
        <taxon>Micromonosporales</taxon>
        <taxon>Micromonosporaceae</taxon>
        <taxon>Micromonospora</taxon>
    </lineage>
</organism>
<reference evidence="3 4" key="2">
    <citation type="journal article" date="2021" name="Mar. Drugs">
        <title>A New Micromonospora Strain with Antibiotic Activity Isolated from the Microbiome of a Mid-Atlantic Deep-Sea Sponge.</title>
        <authorList>
            <person name="Back C.R."/>
            <person name="Stennett H.L."/>
            <person name="Williams S.E."/>
            <person name="Wang L."/>
            <person name="Ojeda Gomez J."/>
            <person name="Abdulle O.M."/>
            <person name="Duffy T."/>
            <person name="Neal C."/>
            <person name="Mantell J."/>
            <person name="Jepson M.A."/>
            <person name="Hendry K.R."/>
            <person name="Powell D."/>
            <person name="Stach J.E.M."/>
            <person name="Essex-Lopresti A.E."/>
            <person name="Willis C.L."/>
            <person name="Curnow P."/>
            <person name="Race P.R."/>
        </authorList>
    </citation>
    <scope>NUCLEOTIDE SEQUENCE [LARGE SCALE GENOMIC DNA]</scope>
    <source>
        <strain evidence="3 4">28ISP2-46</strain>
    </source>
</reference>
<feature type="transmembrane region" description="Helical" evidence="2">
    <location>
        <begin position="29"/>
        <end position="50"/>
    </location>
</feature>
<keyword evidence="2" id="KW-0472">Membrane</keyword>
<proteinExistence type="predicted"/>
<keyword evidence="2" id="KW-1133">Transmembrane helix</keyword>
<evidence type="ECO:0000256" key="2">
    <source>
        <dbReference type="SAM" id="Phobius"/>
    </source>
</evidence>
<keyword evidence="2" id="KW-0812">Transmembrane</keyword>
<evidence type="ECO:0000313" key="4">
    <source>
        <dbReference type="Proteomes" id="UP000510844"/>
    </source>
</evidence>
<reference evidence="4" key="1">
    <citation type="submission" date="2020-07" db="EMBL/GenBank/DDBJ databases">
        <title>A new Micromonospora strain with potent antibiotic activity isolated from the microbiome of a mid-Atlantic deep-sea sponge.</title>
        <authorList>
            <person name="Back C.R."/>
            <person name="Stennett H.L."/>
            <person name="Williams S.E."/>
            <person name="Wang L."/>
            <person name="Ojeda Gomez J."/>
            <person name="Abdulle O.M."/>
            <person name="Duffy T."/>
            <person name="Hendry K.R."/>
            <person name="Powell D."/>
            <person name="Stach J.E."/>
            <person name="Essex-Lopresti A.E."/>
            <person name="Willis C.L."/>
            <person name="Curnow P."/>
            <person name="Race P.R."/>
        </authorList>
    </citation>
    <scope>NUCLEOTIDE SEQUENCE [LARGE SCALE GENOMIC DNA]</scope>
    <source>
        <strain evidence="4">28ISP2-46</strain>
    </source>
</reference>
<dbReference type="AlphaFoldDB" id="A0A7L6B940"/>
<gene>
    <name evidence="3" type="ORF">H1D33_06390</name>
</gene>
<name>A0A7L6B940_9ACTN</name>
<evidence type="ECO:0000313" key="3">
    <source>
        <dbReference type="EMBL" id="QLQ38474.1"/>
    </source>
</evidence>
<dbReference type="KEGG" id="mfeu:H1D33_06390"/>
<feature type="transmembrane region" description="Helical" evidence="2">
    <location>
        <begin position="5"/>
        <end position="23"/>
    </location>
</feature>
<dbReference type="Proteomes" id="UP000510844">
    <property type="component" value="Chromosome"/>
</dbReference>
<dbReference type="EMBL" id="CP059322">
    <property type="protein sequence ID" value="QLQ38474.1"/>
    <property type="molecule type" value="Genomic_DNA"/>
</dbReference>
<feature type="region of interest" description="Disordered" evidence="1">
    <location>
        <begin position="56"/>
        <end position="82"/>
    </location>
</feature>
<keyword evidence="4" id="KW-1185">Reference proteome</keyword>
<evidence type="ECO:0000256" key="1">
    <source>
        <dbReference type="SAM" id="MobiDB-lite"/>
    </source>
</evidence>
<accession>A0A7L6B940</accession>
<sequence length="107" mass="11665">MTKWVLPLVMGAASVGVVVFLANRELMAASQYAAIGGFLVTFATFGRNLWREWRGADAEKPEGPRPAPSTRTSWTIGGTGNNVIVKPKKKVNIHTAYGPDPDRKPDR</sequence>
<protein>
    <submittedName>
        <fullName evidence="3">Uncharacterized protein</fullName>
    </submittedName>
</protein>